<keyword evidence="9" id="KW-0407">Ion channel</keyword>
<evidence type="ECO:0000256" key="1">
    <source>
        <dbReference type="ARBA" id="ARBA00004308"/>
    </source>
</evidence>
<reference evidence="11" key="2">
    <citation type="submission" date="2025-09" db="UniProtKB">
        <authorList>
            <consortium name="Ensembl"/>
        </authorList>
    </citation>
    <scope>IDENTIFICATION</scope>
</reference>
<protein>
    <submittedName>
        <fullName evidence="11">Uncharacterized protein</fullName>
    </submittedName>
</protein>
<dbReference type="Pfam" id="PF00864">
    <property type="entry name" value="P2X_receptor"/>
    <property type="match status" value="1"/>
</dbReference>
<dbReference type="InterPro" id="IPR059116">
    <property type="entry name" value="P2X_receptor"/>
</dbReference>
<feature type="transmembrane region" description="Helical" evidence="10">
    <location>
        <begin position="34"/>
        <end position="57"/>
    </location>
</feature>
<comment type="similarity">
    <text evidence="2">Belongs to the P2X receptor family.</text>
</comment>
<proteinExistence type="inferred from homology"/>
<accession>A0A8C4NKS1</accession>
<keyword evidence="3" id="KW-0813">Transport</keyword>
<evidence type="ECO:0000256" key="2">
    <source>
        <dbReference type="ARBA" id="ARBA00009848"/>
    </source>
</evidence>
<dbReference type="Ensembl" id="ENSEBUT00000008117.1">
    <property type="protein sequence ID" value="ENSEBUP00000007630.1"/>
    <property type="gene ID" value="ENSEBUG00000004978.1"/>
</dbReference>
<name>A0A8C4NKS1_EPTBU</name>
<evidence type="ECO:0000256" key="4">
    <source>
        <dbReference type="ARBA" id="ARBA00022692"/>
    </source>
</evidence>
<evidence type="ECO:0000256" key="6">
    <source>
        <dbReference type="ARBA" id="ARBA00023065"/>
    </source>
</evidence>
<evidence type="ECO:0000256" key="7">
    <source>
        <dbReference type="ARBA" id="ARBA00023136"/>
    </source>
</evidence>
<evidence type="ECO:0000256" key="5">
    <source>
        <dbReference type="ARBA" id="ARBA00022989"/>
    </source>
</evidence>
<keyword evidence="5 10" id="KW-1133">Transmembrane helix</keyword>
<evidence type="ECO:0000313" key="12">
    <source>
        <dbReference type="Proteomes" id="UP000694388"/>
    </source>
</evidence>
<keyword evidence="6" id="KW-0406">Ion transport</keyword>
<evidence type="ECO:0000313" key="11">
    <source>
        <dbReference type="Ensembl" id="ENSEBUP00000007630.1"/>
    </source>
</evidence>
<organism evidence="11 12">
    <name type="scientific">Eptatretus burgeri</name>
    <name type="common">Inshore hagfish</name>
    <dbReference type="NCBI Taxonomy" id="7764"/>
    <lineage>
        <taxon>Eukaryota</taxon>
        <taxon>Metazoa</taxon>
        <taxon>Chordata</taxon>
        <taxon>Craniata</taxon>
        <taxon>Vertebrata</taxon>
        <taxon>Cyclostomata</taxon>
        <taxon>Myxini</taxon>
        <taxon>Myxiniformes</taxon>
        <taxon>Myxinidae</taxon>
        <taxon>Eptatretinae</taxon>
        <taxon>Eptatretus</taxon>
    </lineage>
</organism>
<dbReference type="Gene3D" id="1.10.287.940">
    <property type="entry name" value="atp-gated p2x4 ion channel"/>
    <property type="match status" value="1"/>
</dbReference>
<keyword evidence="4 10" id="KW-0812">Transmembrane</keyword>
<evidence type="ECO:0000256" key="9">
    <source>
        <dbReference type="ARBA" id="ARBA00023303"/>
    </source>
</evidence>
<dbReference type="AlphaFoldDB" id="A0A8C4NKS1"/>
<sequence length="87" mass="10248">MMGNVLKCFQGFFDYETSKSVVVRSRRLGVLFRLFQLLVLMYFVGCLVMQGVFFFHFDSCCLNIMDIFGVYDYPAIEGWRLCFHPPH</sequence>
<evidence type="ECO:0000256" key="10">
    <source>
        <dbReference type="SAM" id="Phobius"/>
    </source>
</evidence>
<keyword evidence="8" id="KW-1071">Ligand-gated ion channel</keyword>
<keyword evidence="12" id="KW-1185">Reference proteome</keyword>
<dbReference type="Proteomes" id="UP000694388">
    <property type="component" value="Unplaced"/>
</dbReference>
<comment type="subcellular location">
    <subcellularLocation>
        <location evidence="1">Endomembrane system</location>
    </subcellularLocation>
</comment>
<keyword evidence="7 10" id="KW-0472">Membrane</keyword>
<evidence type="ECO:0000256" key="3">
    <source>
        <dbReference type="ARBA" id="ARBA00022448"/>
    </source>
</evidence>
<evidence type="ECO:0000256" key="8">
    <source>
        <dbReference type="ARBA" id="ARBA00023286"/>
    </source>
</evidence>
<reference evidence="11" key="1">
    <citation type="submission" date="2025-08" db="UniProtKB">
        <authorList>
            <consortium name="Ensembl"/>
        </authorList>
    </citation>
    <scope>IDENTIFICATION</scope>
</reference>